<feature type="chain" id="PRO_5045633303" evidence="1">
    <location>
        <begin position="22"/>
        <end position="209"/>
    </location>
</feature>
<sequence>MKLFILATLSATFTLFPVGTPNPIDARPQSIDAKKVKSTSGSNKEGLLDYGTNLAGSNQQVKLKGIEERKKKIQSVVENVKRGKAKATKRCHPQVCPPGWISPWDYVGSQNNIHVGCGGGCNGGYDCGYGCEGGDVEYGGCGGCGCGCGCTGGCGCGYGRCFPHVFRDGNVQHVWLGGQKRREGIPSPLLVGRNRKVFSVSLLRKLPTK</sequence>
<gene>
    <name evidence="2" type="ORF">PEVE_00036987</name>
</gene>
<feature type="signal peptide" evidence="1">
    <location>
        <begin position="1"/>
        <end position="21"/>
    </location>
</feature>
<comment type="caution">
    <text evidence="2">The sequence shown here is derived from an EMBL/GenBank/DDBJ whole genome shotgun (WGS) entry which is preliminary data.</text>
</comment>
<protein>
    <submittedName>
        <fullName evidence="2">Uncharacterized protein</fullName>
    </submittedName>
</protein>
<keyword evidence="1" id="KW-0732">Signal</keyword>
<evidence type="ECO:0000313" key="3">
    <source>
        <dbReference type="Proteomes" id="UP001159427"/>
    </source>
</evidence>
<proteinExistence type="predicted"/>
<evidence type="ECO:0000256" key="1">
    <source>
        <dbReference type="SAM" id="SignalP"/>
    </source>
</evidence>
<evidence type="ECO:0000313" key="2">
    <source>
        <dbReference type="EMBL" id="CAH3014158.1"/>
    </source>
</evidence>
<organism evidence="2 3">
    <name type="scientific">Porites evermanni</name>
    <dbReference type="NCBI Taxonomy" id="104178"/>
    <lineage>
        <taxon>Eukaryota</taxon>
        <taxon>Metazoa</taxon>
        <taxon>Cnidaria</taxon>
        <taxon>Anthozoa</taxon>
        <taxon>Hexacorallia</taxon>
        <taxon>Scleractinia</taxon>
        <taxon>Fungiina</taxon>
        <taxon>Poritidae</taxon>
        <taxon>Porites</taxon>
    </lineage>
</organism>
<reference evidence="2 3" key="1">
    <citation type="submission" date="2022-05" db="EMBL/GenBank/DDBJ databases">
        <authorList>
            <consortium name="Genoscope - CEA"/>
            <person name="William W."/>
        </authorList>
    </citation>
    <scope>NUCLEOTIDE SEQUENCE [LARGE SCALE GENOMIC DNA]</scope>
</reference>
<dbReference type="EMBL" id="CALNXI010000006">
    <property type="protein sequence ID" value="CAH3014158.1"/>
    <property type="molecule type" value="Genomic_DNA"/>
</dbReference>
<name>A0ABN8LEU1_9CNID</name>
<accession>A0ABN8LEU1</accession>
<keyword evidence="3" id="KW-1185">Reference proteome</keyword>
<dbReference type="Proteomes" id="UP001159427">
    <property type="component" value="Unassembled WGS sequence"/>
</dbReference>